<dbReference type="InterPro" id="IPR029044">
    <property type="entry name" value="Nucleotide-diphossugar_trans"/>
</dbReference>
<name>A0A2K1R1M7_9PEZI</name>
<evidence type="ECO:0000256" key="7">
    <source>
        <dbReference type="ARBA" id="ARBA00022676"/>
    </source>
</evidence>
<comment type="pathway">
    <text evidence="3">Sphingolipid metabolism.</text>
</comment>
<keyword evidence="18" id="KW-1185">Reference proteome</keyword>
<evidence type="ECO:0000256" key="16">
    <source>
        <dbReference type="SAM" id="Phobius"/>
    </source>
</evidence>
<dbReference type="EMBL" id="NKHZ01000012">
    <property type="protein sequence ID" value="PNS21194.1"/>
    <property type="molecule type" value="Genomic_DNA"/>
</dbReference>
<keyword evidence="7" id="KW-0328">Glycosyltransferase</keyword>
<evidence type="ECO:0000256" key="9">
    <source>
        <dbReference type="ARBA" id="ARBA00022692"/>
    </source>
</evidence>
<keyword evidence="11 16" id="KW-0472">Membrane</keyword>
<comment type="pathway">
    <text evidence="2">Lipid metabolism; sphingolipid metabolism.</text>
</comment>
<evidence type="ECO:0000256" key="3">
    <source>
        <dbReference type="ARBA" id="ARBA00004991"/>
    </source>
</evidence>
<evidence type="ECO:0000256" key="10">
    <source>
        <dbReference type="ARBA" id="ARBA00022989"/>
    </source>
</evidence>
<dbReference type="InterPro" id="IPR025993">
    <property type="entry name" value="Ceramide_glucosylTrfase"/>
</dbReference>
<sequence>MITTAFDDPASPAARDNGSFVVHLAAVVCLVWYGFVWAVSATGYIQLWRYYSVPLRPSKSSTSPDAPRITIIRPVKGVEPNLYECLACTFRQDYPRRHLDIAFCVSDRNDPALPILEQLVNDFPDFDVRILVEDEDTLLQTSSLGPNPKIRNMSRAYREAKGIIIWIIDCNVWVARGTLGRMIDTLQGARGTPAKFVHLLPLVIDVTTDQKTAEGEHLLSSGRDQGLTASSTSTCHHHMRPSMNSMSTTEFAGGRLEELFMSSSHAKFYTAINTVLIAPCIVGKSTMFRKSHLNALTENKGIDYFSENICEDHLIGDLLWKAKVPEELEGEKWDKHQMVFGDLAVQPMAGMGISEYVARRVRWLRVRKFTVMLATLVEPGTESFLCSLYGAFAASTLHFIPSTWLSFALFWVLSVGTWCFIDWTLYRMLHSGTSIDTDEHTPIFARPRSDPTRRPFREWLWAWFGRELLAFPIWAWAIFGGATVTWRGKSFWVGLNMKVHQIGTVTKTRYE</sequence>
<keyword evidence="10 16" id="KW-1133">Transmembrane helix</keyword>
<evidence type="ECO:0000256" key="1">
    <source>
        <dbReference type="ARBA" id="ARBA00004141"/>
    </source>
</evidence>
<dbReference type="Pfam" id="PF13506">
    <property type="entry name" value="Glyco_transf_21"/>
    <property type="match status" value="2"/>
</dbReference>
<protein>
    <recommendedName>
        <fullName evidence="6">Ceramide glucosyltransferase</fullName>
        <ecNumber evidence="5">2.4.1.80</ecNumber>
    </recommendedName>
    <alternativeName>
        <fullName evidence="13">Glucosylceramide synthase</fullName>
    </alternativeName>
    <alternativeName>
        <fullName evidence="14">UDP-glucose ceramide glucosyltransferase</fullName>
    </alternativeName>
    <alternativeName>
        <fullName evidence="12">UDP-glucose:N-acylsphingosine D-glucosyltransferase</fullName>
    </alternativeName>
</protein>
<dbReference type="GO" id="GO:0006679">
    <property type="term" value="P:glucosylceramide biosynthetic process"/>
    <property type="evidence" value="ECO:0007669"/>
    <property type="project" value="TreeGrafter"/>
</dbReference>
<accession>A0A2K1R1M7</accession>
<dbReference type="PANTHER" id="PTHR12726:SF0">
    <property type="entry name" value="CERAMIDE GLUCOSYLTRANSFERASE"/>
    <property type="match status" value="1"/>
</dbReference>
<evidence type="ECO:0000256" key="2">
    <source>
        <dbReference type="ARBA" id="ARBA00004760"/>
    </source>
</evidence>
<evidence type="ECO:0000256" key="6">
    <source>
        <dbReference type="ARBA" id="ARBA00019988"/>
    </source>
</evidence>
<gene>
    <name evidence="17" type="ORF">CAC42_3532</name>
</gene>
<evidence type="ECO:0000256" key="15">
    <source>
        <dbReference type="SAM" id="MobiDB-lite"/>
    </source>
</evidence>
<evidence type="ECO:0000256" key="12">
    <source>
        <dbReference type="ARBA" id="ARBA00031017"/>
    </source>
</evidence>
<dbReference type="STRING" id="2082308.A0A2K1R1M7"/>
<evidence type="ECO:0000313" key="17">
    <source>
        <dbReference type="EMBL" id="PNS21194.1"/>
    </source>
</evidence>
<reference evidence="17 18" key="1">
    <citation type="submission" date="2017-06" db="EMBL/GenBank/DDBJ databases">
        <title>Draft genome sequence of a variant of Elsinoe murrayae.</title>
        <authorList>
            <person name="Cheng Q."/>
        </authorList>
    </citation>
    <scope>NUCLEOTIDE SEQUENCE [LARGE SCALE GENOMIC DNA]</scope>
    <source>
        <strain evidence="17 18">CQ-2017a</strain>
    </source>
</reference>
<evidence type="ECO:0000256" key="11">
    <source>
        <dbReference type="ARBA" id="ARBA00023136"/>
    </source>
</evidence>
<dbReference type="InParanoid" id="A0A2K1R1M7"/>
<comment type="subcellular location">
    <subcellularLocation>
        <location evidence="1">Membrane</location>
        <topology evidence="1">Multi-pass membrane protein</topology>
    </subcellularLocation>
</comment>
<feature type="transmembrane region" description="Helical" evidence="16">
    <location>
        <begin position="369"/>
        <end position="392"/>
    </location>
</feature>
<evidence type="ECO:0000256" key="14">
    <source>
        <dbReference type="ARBA" id="ARBA00032575"/>
    </source>
</evidence>
<comment type="caution">
    <text evidence="17">The sequence shown here is derived from an EMBL/GenBank/DDBJ whole genome shotgun (WGS) entry which is preliminary data.</text>
</comment>
<dbReference type="Proteomes" id="UP000243797">
    <property type="component" value="Unassembled WGS sequence"/>
</dbReference>
<feature type="region of interest" description="Disordered" evidence="15">
    <location>
        <begin position="217"/>
        <end position="246"/>
    </location>
</feature>
<dbReference type="EC" id="2.4.1.80" evidence="5"/>
<proteinExistence type="inferred from homology"/>
<evidence type="ECO:0000256" key="13">
    <source>
        <dbReference type="ARBA" id="ARBA00031543"/>
    </source>
</evidence>
<comment type="similarity">
    <text evidence="4">Belongs to the glycosyltransferase 2 family.</text>
</comment>
<dbReference type="GO" id="GO:0008120">
    <property type="term" value="F:ceramide glucosyltransferase activity"/>
    <property type="evidence" value="ECO:0007669"/>
    <property type="project" value="UniProtKB-EC"/>
</dbReference>
<evidence type="ECO:0000313" key="18">
    <source>
        <dbReference type="Proteomes" id="UP000243797"/>
    </source>
</evidence>
<dbReference type="Gene3D" id="3.90.550.10">
    <property type="entry name" value="Spore Coat Polysaccharide Biosynthesis Protein SpsA, Chain A"/>
    <property type="match status" value="1"/>
</dbReference>
<organism evidence="17 18">
    <name type="scientific">Sphaceloma murrayae</name>
    <dbReference type="NCBI Taxonomy" id="2082308"/>
    <lineage>
        <taxon>Eukaryota</taxon>
        <taxon>Fungi</taxon>
        <taxon>Dikarya</taxon>
        <taxon>Ascomycota</taxon>
        <taxon>Pezizomycotina</taxon>
        <taxon>Dothideomycetes</taxon>
        <taxon>Dothideomycetidae</taxon>
        <taxon>Myriangiales</taxon>
        <taxon>Elsinoaceae</taxon>
        <taxon>Sphaceloma</taxon>
    </lineage>
</organism>
<dbReference type="OrthoDB" id="1483400at2759"/>
<dbReference type="SUPFAM" id="SSF53448">
    <property type="entry name" value="Nucleotide-diphospho-sugar transferases"/>
    <property type="match status" value="1"/>
</dbReference>
<feature type="transmembrane region" description="Helical" evidence="16">
    <location>
        <begin position="404"/>
        <end position="425"/>
    </location>
</feature>
<feature type="transmembrane region" description="Helical" evidence="16">
    <location>
        <begin position="20"/>
        <end position="39"/>
    </location>
</feature>
<keyword evidence="9 16" id="KW-0812">Transmembrane</keyword>
<dbReference type="PANTHER" id="PTHR12726">
    <property type="entry name" value="CERAMIDE GLUCOSYLTRANSFERASE"/>
    <property type="match status" value="1"/>
</dbReference>
<dbReference type="GO" id="GO:0016020">
    <property type="term" value="C:membrane"/>
    <property type="evidence" value="ECO:0007669"/>
    <property type="project" value="UniProtKB-SubCell"/>
</dbReference>
<dbReference type="AlphaFoldDB" id="A0A2K1R1M7"/>
<evidence type="ECO:0000256" key="4">
    <source>
        <dbReference type="ARBA" id="ARBA00006739"/>
    </source>
</evidence>
<dbReference type="UniPathway" id="UPA00222"/>
<evidence type="ECO:0000256" key="5">
    <source>
        <dbReference type="ARBA" id="ARBA00012699"/>
    </source>
</evidence>
<feature type="transmembrane region" description="Helical" evidence="16">
    <location>
        <begin position="459"/>
        <end position="479"/>
    </location>
</feature>
<keyword evidence="8" id="KW-0808">Transferase</keyword>
<evidence type="ECO:0000256" key="8">
    <source>
        <dbReference type="ARBA" id="ARBA00022679"/>
    </source>
</evidence>